<comment type="caution">
    <text evidence="2">The sequence shown here is derived from an EMBL/GenBank/DDBJ whole genome shotgun (WGS) entry which is preliminary data.</text>
</comment>
<proteinExistence type="predicted"/>
<organism evidence="2 3">
    <name type="scientific">Phialemonium atrogriseum</name>
    <dbReference type="NCBI Taxonomy" id="1093897"/>
    <lineage>
        <taxon>Eukaryota</taxon>
        <taxon>Fungi</taxon>
        <taxon>Dikarya</taxon>
        <taxon>Ascomycota</taxon>
        <taxon>Pezizomycotina</taxon>
        <taxon>Sordariomycetes</taxon>
        <taxon>Sordariomycetidae</taxon>
        <taxon>Cephalothecales</taxon>
        <taxon>Cephalothecaceae</taxon>
        <taxon>Phialemonium</taxon>
    </lineage>
</organism>
<dbReference type="PANTHER" id="PTHR36452">
    <property type="entry name" value="CHROMOSOME 12, WHOLE GENOME SHOTGUN SEQUENCE"/>
    <property type="match status" value="1"/>
</dbReference>
<keyword evidence="3" id="KW-1185">Reference proteome</keyword>
<reference evidence="2" key="1">
    <citation type="submission" date="2023-06" db="EMBL/GenBank/DDBJ databases">
        <title>Genome-scale phylogeny and comparative genomics of the fungal order Sordariales.</title>
        <authorList>
            <consortium name="Lawrence Berkeley National Laboratory"/>
            <person name="Hensen N."/>
            <person name="Bonometti L."/>
            <person name="Westerberg I."/>
            <person name="Brannstrom I.O."/>
            <person name="Guillou S."/>
            <person name="Cros-Aarteil S."/>
            <person name="Calhoun S."/>
            <person name="Haridas S."/>
            <person name="Kuo A."/>
            <person name="Mondo S."/>
            <person name="Pangilinan J."/>
            <person name="Riley R."/>
            <person name="Labutti K."/>
            <person name="Andreopoulos B."/>
            <person name="Lipzen A."/>
            <person name="Chen C."/>
            <person name="Yanf M."/>
            <person name="Daum C."/>
            <person name="Ng V."/>
            <person name="Clum A."/>
            <person name="Steindorff A."/>
            <person name="Ohm R."/>
            <person name="Martin F."/>
            <person name="Silar P."/>
            <person name="Natvig D."/>
            <person name="Lalanne C."/>
            <person name="Gautier V."/>
            <person name="Ament-Velasquez S.L."/>
            <person name="Kruys A."/>
            <person name="Hutchinson M.I."/>
            <person name="Powell A.J."/>
            <person name="Barry K."/>
            <person name="Miller A.N."/>
            <person name="Grigoriev I.V."/>
            <person name="Debuchy R."/>
            <person name="Gladieux P."/>
            <person name="Thoren M.H."/>
            <person name="Johannesson H."/>
        </authorList>
    </citation>
    <scope>NUCLEOTIDE SEQUENCE</scope>
    <source>
        <strain evidence="2">8032-3</strain>
    </source>
</reference>
<dbReference type="EMBL" id="MU839007">
    <property type="protein sequence ID" value="KAK1767670.1"/>
    <property type="molecule type" value="Genomic_DNA"/>
</dbReference>
<dbReference type="Pfam" id="PF09365">
    <property type="entry name" value="DUF2461"/>
    <property type="match status" value="1"/>
</dbReference>
<dbReference type="RefSeq" id="XP_060283883.1">
    <property type="nucleotide sequence ID" value="XM_060425466.1"/>
</dbReference>
<feature type="compositionally biased region" description="Basic and acidic residues" evidence="1">
    <location>
        <begin position="46"/>
        <end position="56"/>
    </location>
</feature>
<dbReference type="GeneID" id="85308653"/>
<feature type="compositionally biased region" description="Acidic residues" evidence="1">
    <location>
        <begin position="76"/>
        <end position="108"/>
    </location>
</feature>
<dbReference type="NCBIfam" id="TIGR02453">
    <property type="entry name" value="TIGR02453 family protein"/>
    <property type="match status" value="1"/>
</dbReference>
<name>A0AAJ0FNZ8_9PEZI</name>
<evidence type="ECO:0000313" key="2">
    <source>
        <dbReference type="EMBL" id="KAK1767670.1"/>
    </source>
</evidence>
<sequence>MPARKRKAPETPTVSGSRRRSQRLSSSSKKSRYFEDDSDNDSSDDSVSKEETETVARRKNATNSGRKSRGRKPKESDEEEDVYEDDQEQAAADQQEEVEDDEGEFDEDAPPKVTFIPLPKLRNDGGIGYEDDRAHPNTLLFLKDLKANNKRSWLKFHDQEYRRALKDWQSYVETMTEKIIEVDDSIPELPFKDVNFRIYRDIRFSSDPTPYKPHFSAAWSRTGRKGPYACYYVHMEPGKCFVGGGLWHPDGGALHKLRASIDERPRRWRRVLADGAFRRTFLPAARDADEESAVKAFAGANAENALKTKPKGFVAEHRDIELLKLRNFTVGKKIPDTHLTSADGQAKIAEVIGAMVGFQVTHLNNIVMPDPGQDDSESESDNE</sequence>
<evidence type="ECO:0000256" key="1">
    <source>
        <dbReference type="SAM" id="MobiDB-lite"/>
    </source>
</evidence>
<protein>
    <recommendedName>
        <fullName evidence="4">DUF2461 domain-containing protein</fullName>
    </recommendedName>
</protein>
<dbReference type="Proteomes" id="UP001244011">
    <property type="component" value="Unassembled WGS sequence"/>
</dbReference>
<dbReference type="AlphaFoldDB" id="A0AAJ0FNZ8"/>
<dbReference type="PANTHER" id="PTHR36452:SF1">
    <property type="entry name" value="DUF2461 DOMAIN-CONTAINING PROTEIN"/>
    <property type="match status" value="1"/>
</dbReference>
<feature type="region of interest" description="Disordered" evidence="1">
    <location>
        <begin position="1"/>
        <end position="118"/>
    </location>
</feature>
<gene>
    <name evidence="2" type="ORF">QBC33DRAFT_490911</name>
</gene>
<evidence type="ECO:0008006" key="4">
    <source>
        <dbReference type="Google" id="ProtNLM"/>
    </source>
</evidence>
<dbReference type="InterPro" id="IPR012808">
    <property type="entry name" value="CHP02453"/>
</dbReference>
<evidence type="ECO:0000313" key="3">
    <source>
        <dbReference type="Proteomes" id="UP001244011"/>
    </source>
</evidence>
<accession>A0AAJ0FNZ8</accession>